<keyword evidence="3" id="KW-1185">Reference proteome</keyword>
<proteinExistence type="predicted"/>
<feature type="region of interest" description="Disordered" evidence="1">
    <location>
        <begin position="96"/>
        <end position="115"/>
    </location>
</feature>
<organism evidence="2 3">
    <name type="scientific">Streptomyces luteolus</name>
    <dbReference type="NCBI Taxonomy" id="3043615"/>
    <lineage>
        <taxon>Bacteria</taxon>
        <taxon>Bacillati</taxon>
        <taxon>Actinomycetota</taxon>
        <taxon>Actinomycetes</taxon>
        <taxon>Kitasatosporales</taxon>
        <taxon>Streptomycetaceae</taxon>
        <taxon>Streptomyces</taxon>
    </lineage>
</organism>
<gene>
    <name evidence="2" type="ORF">QIT00_13210</name>
</gene>
<dbReference type="Proteomes" id="UP001237105">
    <property type="component" value="Unassembled WGS sequence"/>
</dbReference>
<name>A0ABT6SV86_9ACTN</name>
<comment type="caution">
    <text evidence="2">The sequence shown here is derived from an EMBL/GenBank/DDBJ whole genome shotgun (WGS) entry which is preliminary data.</text>
</comment>
<evidence type="ECO:0008006" key="4">
    <source>
        <dbReference type="Google" id="ProtNLM"/>
    </source>
</evidence>
<sequence>MEDLRVDVSGINEVISKLQHLLLDMEGARTTSRYETEIPPGALGNADFLQARQLHVAHSDMKLYLEAVVESLDALIDDYGTKTAKMRDGYSDQEYDIAKGMGGGSGDPGRPKLND</sequence>
<evidence type="ECO:0000313" key="3">
    <source>
        <dbReference type="Proteomes" id="UP001237105"/>
    </source>
</evidence>
<dbReference type="EMBL" id="JASCIS010000011">
    <property type="protein sequence ID" value="MDI3419504.1"/>
    <property type="molecule type" value="Genomic_DNA"/>
</dbReference>
<protein>
    <recommendedName>
        <fullName evidence="4">PE domain-containing protein</fullName>
    </recommendedName>
</protein>
<evidence type="ECO:0000256" key="1">
    <source>
        <dbReference type="SAM" id="MobiDB-lite"/>
    </source>
</evidence>
<accession>A0ABT6SV86</accession>
<reference evidence="2 3" key="1">
    <citation type="submission" date="2023-05" db="EMBL/GenBank/DDBJ databases">
        <title>Draft genome sequence of Streptomyces sp. B-S-A12 isolated from a cave soil in Thailand.</title>
        <authorList>
            <person name="Chamroensaksri N."/>
            <person name="Muangham S."/>
        </authorList>
    </citation>
    <scope>NUCLEOTIDE SEQUENCE [LARGE SCALE GENOMIC DNA]</scope>
    <source>
        <strain evidence="2 3">B-S-A12</strain>
    </source>
</reference>
<evidence type="ECO:0000313" key="2">
    <source>
        <dbReference type="EMBL" id="MDI3419504.1"/>
    </source>
</evidence>
<dbReference type="RefSeq" id="WP_282535416.1">
    <property type="nucleotide sequence ID" value="NZ_JASCIS010000011.1"/>
</dbReference>